<dbReference type="AlphaFoldDB" id="A0A183HB54"/>
<dbReference type="InterPro" id="IPR011009">
    <property type="entry name" value="Kinase-like_dom_sf"/>
</dbReference>
<keyword evidence="2" id="KW-1185">Reference proteome</keyword>
<evidence type="ECO:0000313" key="3">
    <source>
        <dbReference type="WBParaSite" id="OFLC_0000471501-mRNA-1"/>
    </source>
</evidence>
<evidence type="ECO:0000313" key="2">
    <source>
        <dbReference type="Proteomes" id="UP000267606"/>
    </source>
</evidence>
<sequence>MVFVFGDDTWDVRSMIYLNSRLHTSRCKTANIATGRRDQVIFIIHIFDFGLSRESFIRNNGSVKLRMTRTNTMFQLAQYNLAFRGYPYKLNIRTYWLLHIIYFYNFGTHESKDYSCAVRYCSANIHTRGEQGRPDDLWSMVYVLVEMRLIENFKGKYENGKAKFQTLDTTLFGITFKELLDVSFCFL</sequence>
<dbReference type="EMBL" id="UZAJ01003718">
    <property type="protein sequence ID" value="VDO40836.1"/>
    <property type="molecule type" value="Genomic_DNA"/>
</dbReference>
<dbReference type="WBParaSite" id="OFLC_0000471501-mRNA-1">
    <property type="protein sequence ID" value="OFLC_0000471501-mRNA-1"/>
    <property type="gene ID" value="OFLC_0000471501"/>
</dbReference>
<dbReference type="PANTHER" id="PTHR11909">
    <property type="entry name" value="CASEIN KINASE-RELATED"/>
    <property type="match status" value="1"/>
</dbReference>
<dbReference type="STRING" id="387005.A0A183HB54"/>
<protein>
    <submittedName>
        <fullName evidence="3">DEP domain-containing protein</fullName>
    </submittedName>
</protein>
<gene>
    <name evidence="1" type="ORF">OFLC_LOCUS4717</name>
</gene>
<reference evidence="1 2" key="2">
    <citation type="submission" date="2018-11" db="EMBL/GenBank/DDBJ databases">
        <authorList>
            <consortium name="Pathogen Informatics"/>
        </authorList>
    </citation>
    <scope>NUCLEOTIDE SEQUENCE [LARGE SCALE GENOMIC DNA]</scope>
</reference>
<reference evidence="3" key="1">
    <citation type="submission" date="2016-06" db="UniProtKB">
        <authorList>
            <consortium name="WormBaseParasite"/>
        </authorList>
    </citation>
    <scope>IDENTIFICATION</scope>
</reference>
<accession>A0A183HB54</accession>
<dbReference type="Gene3D" id="1.10.510.10">
    <property type="entry name" value="Transferase(Phosphotransferase) domain 1"/>
    <property type="match status" value="1"/>
</dbReference>
<dbReference type="SUPFAM" id="SSF56112">
    <property type="entry name" value="Protein kinase-like (PK-like)"/>
    <property type="match status" value="1"/>
</dbReference>
<name>A0A183HB54_9BILA</name>
<dbReference type="InterPro" id="IPR050235">
    <property type="entry name" value="CK1_Ser-Thr_kinase"/>
</dbReference>
<dbReference type="Proteomes" id="UP000267606">
    <property type="component" value="Unassembled WGS sequence"/>
</dbReference>
<evidence type="ECO:0000313" key="1">
    <source>
        <dbReference type="EMBL" id="VDO40836.1"/>
    </source>
</evidence>
<organism evidence="3">
    <name type="scientific">Onchocerca flexuosa</name>
    <dbReference type="NCBI Taxonomy" id="387005"/>
    <lineage>
        <taxon>Eukaryota</taxon>
        <taxon>Metazoa</taxon>
        <taxon>Ecdysozoa</taxon>
        <taxon>Nematoda</taxon>
        <taxon>Chromadorea</taxon>
        <taxon>Rhabditida</taxon>
        <taxon>Spirurina</taxon>
        <taxon>Spiruromorpha</taxon>
        <taxon>Filarioidea</taxon>
        <taxon>Onchocercidae</taxon>
        <taxon>Onchocerca</taxon>
    </lineage>
</organism>
<proteinExistence type="predicted"/>